<proteinExistence type="predicted"/>
<feature type="region of interest" description="Disordered" evidence="1">
    <location>
        <begin position="138"/>
        <end position="161"/>
    </location>
</feature>
<organism evidence="2 3">
    <name type="scientific">Petrolisthes manimaculis</name>
    <dbReference type="NCBI Taxonomy" id="1843537"/>
    <lineage>
        <taxon>Eukaryota</taxon>
        <taxon>Metazoa</taxon>
        <taxon>Ecdysozoa</taxon>
        <taxon>Arthropoda</taxon>
        <taxon>Crustacea</taxon>
        <taxon>Multicrustacea</taxon>
        <taxon>Malacostraca</taxon>
        <taxon>Eumalacostraca</taxon>
        <taxon>Eucarida</taxon>
        <taxon>Decapoda</taxon>
        <taxon>Pleocyemata</taxon>
        <taxon>Anomura</taxon>
        <taxon>Galatheoidea</taxon>
        <taxon>Porcellanidae</taxon>
        <taxon>Petrolisthes</taxon>
    </lineage>
</organism>
<name>A0AAE1TYK4_9EUCA</name>
<dbReference type="EMBL" id="JAWZYT010002582">
    <property type="protein sequence ID" value="KAK4303438.1"/>
    <property type="molecule type" value="Genomic_DNA"/>
</dbReference>
<sequence length="196" mass="21504">MDVEALERLQLGMCWSSSSGCLQVDAGALRRTPTVLASQDTRWPWFFPTEIDFITSSSSSAGYIPYSAVNSSSTLSMWLNRQQHAPPILHVPFSTHHHHYFNTTTTPTPVPILSSPPPPQPHLSPPTNTTSFLTITTPFSTTRTPTLPPTTTTRTPTLPPPPPLSCAHLPLEGGNNKTHKQTFWVALPLTRSTLTL</sequence>
<evidence type="ECO:0000313" key="3">
    <source>
        <dbReference type="Proteomes" id="UP001292094"/>
    </source>
</evidence>
<keyword evidence="3" id="KW-1185">Reference proteome</keyword>
<evidence type="ECO:0000256" key="1">
    <source>
        <dbReference type="SAM" id="MobiDB-lite"/>
    </source>
</evidence>
<protein>
    <submittedName>
        <fullName evidence="2">Uncharacterized protein</fullName>
    </submittedName>
</protein>
<evidence type="ECO:0000313" key="2">
    <source>
        <dbReference type="EMBL" id="KAK4303438.1"/>
    </source>
</evidence>
<dbReference type="AlphaFoldDB" id="A0AAE1TYK4"/>
<gene>
    <name evidence="2" type="ORF">Pmani_024545</name>
</gene>
<accession>A0AAE1TYK4</accession>
<reference evidence="2" key="1">
    <citation type="submission" date="2023-11" db="EMBL/GenBank/DDBJ databases">
        <title>Genome assemblies of two species of porcelain crab, Petrolisthes cinctipes and Petrolisthes manimaculis (Anomura: Porcellanidae).</title>
        <authorList>
            <person name="Angst P."/>
        </authorList>
    </citation>
    <scope>NUCLEOTIDE SEQUENCE</scope>
    <source>
        <strain evidence="2">PB745_02</strain>
        <tissue evidence="2">Gill</tissue>
    </source>
</reference>
<feature type="compositionally biased region" description="Low complexity" evidence="1">
    <location>
        <begin position="138"/>
        <end position="156"/>
    </location>
</feature>
<comment type="caution">
    <text evidence="2">The sequence shown here is derived from an EMBL/GenBank/DDBJ whole genome shotgun (WGS) entry which is preliminary data.</text>
</comment>
<dbReference type="Proteomes" id="UP001292094">
    <property type="component" value="Unassembled WGS sequence"/>
</dbReference>